<evidence type="ECO:0000313" key="1">
    <source>
        <dbReference type="EMBL" id="GIY23531.1"/>
    </source>
</evidence>
<reference evidence="1 2" key="1">
    <citation type="submission" date="2021-06" db="EMBL/GenBank/DDBJ databases">
        <title>Caerostris extrusa draft genome.</title>
        <authorList>
            <person name="Kono N."/>
            <person name="Arakawa K."/>
        </authorList>
    </citation>
    <scope>NUCLEOTIDE SEQUENCE [LARGE SCALE GENOMIC DNA]</scope>
</reference>
<proteinExistence type="predicted"/>
<comment type="caution">
    <text evidence="1">The sequence shown here is derived from an EMBL/GenBank/DDBJ whole genome shotgun (WGS) entry which is preliminary data.</text>
</comment>
<accession>A0AAV4RT40</accession>
<gene>
    <name evidence="1" type="ORF">CEXT_52401</name>
</gene>
<evidence type="ECO:0000313" key="2">
    <source>
        <dbReference type="Proteomes" id="UP001054945"/>
    </source>
</evidence>
<keyword evidence="2" id="KW-1185">Reference proteome</keyword>
<dbReference type="AlphaFoldDB" id="A0AAV4RT40"/>
<organism evidence="1 2">
    <name type="scientific">Caerostris extrusa</name>
    <name type="common">Bark spider</name>
    <name type="synonym">Caerostris bankana</name>
    <dbReference type="NCBI Taxonomy" id="172846"/>
    <lineage>
        <taxon>Eukaryota</taxon>
        <taxon>Metazoa</taxon>
        <taxon>Ecdysozoa</taxon>
        <taxon>Arthropoda</taxon>
        <taxon>Chelicerata</taxon>
        <taxon>Arachnida</taxon>
        <taxon>Araneae</taxon>
        <taxon>Araneomorphae</taxon>
        <taxon>Entelegynae</taxon>
        <taxon>Araneoidea</taxon>
        <taxon>Araneidae</taxon>
        <taxon>Caerostris</taxon>
    </lineage>
</organism>
<name>A0AAV4RT40_CAEEX</name>
<protein>
    <submittedName>
        <fullName evidence="1">Uncharacterized protein</fullName>
    </submittedName>
</protein>
<sequence length="106" mass="12354">MVGIDRVQKNEIDSNSEQNTNKHCFPCTPSLLVVVQCLNKVVVKKTYKTNSVVSETFTALHCIWLREEKSRVSSSRTRFLWMETFKQQTFLYLHYTSNAIRLIHAS</sequence>
<dbReference type="EMBL" id="BPLR01008285">
    <property type="protein sequence ID" value="GIY23531.1"/>
    <property type="molecule type" value="Genomic_DNA"/>
</dbReference>
<dbReference type="Proteomes" id="UP001054945">
    <property type="component" value="Unassembled WGS sequence"/>
</dbReference>